<name>A0A819QBN7_9BILA</name>
<dbReference type="PANTHER" id="PTHR21525">
    <property type="entry name" value="MOTILE SPERM PROTEIN"/>
    <property type="match status" value="1"/>
</dbReference>
<dbReference type="Gene3D" id="1.10.287.110">
    <property type="entry name" value="DnaJ domain"/>
    <property type="match status" value="1"/>
</dbReference>
<dbReference type="SMART" id="SM00271">
    <property type="entry name" value="DnaJ"/>
    <property type="match status" value="1"/>
</dbReference>
<proteinExistence type="predicted"/>
<reference evidence="3" key="1">
    <citation type="submission" date="2021-02" db="EMBL/GenBank/DDBJ databases">
        <authorList>
            <person name="Nowell W R."/>
        </authorList>
    </citation>
    <scope>NUCLEOTIDE SEQUENCE</scope>
</reference>
<dbReference type="InterPro" id="IPR001623">
    <property type="entry name" value="DnaJ_domain"/>
</dbReference>
<dbReference type="PANTHER" id="PTHR21525:SF9">
    <property type="entry name" value="CHANNEL_COLICIN DOMAIN-CONTAINING PROTEIN"/>
    <property type="match status" value="1"/>
</dbReference>
<gene>
    <name evidence="2" type="ORF">IZO911_LOCUS42854</name>
    <name evidence="3" type="ORF">KXQ929_LOCUS30176</name>
</gene>
<sequence length="184" mass="19225">MSDNQRRQLALFGERGLNAVIKNGITVGSAKIIITLPYDTYLSIKGWWKGEISGKRCVKCIIDDCAAVAGGAAGAVGGALAGTAVLPGVGTVIGGIFGGLFGGALGGALSKLLTEQIFNLPPTVALEKAYRYLGVSVNCSNDEINSAYHRLALQLHPDKGGKPEEFIKLKTQVALIKIARGDDQ</sequence>
<dbReference type="PRINTS" id="PR00625">
    <property type="entry name" value="JDOMAIN"/>
</dbReference>
<protein>
    <recommendedName>
        <fullName evidence="1">J domain-containing protein</fullName>
    </recommendedName>
</protein>
<dbReference type="AlphaFoldDB" id="A0A819QBN7"/>
<organism evidence="3 4">
    <name type="scientific">Adineta steineri</name>
    <dbReference type="NCBI Taxonomy" id="433720"/>
    <lineage>
        <taxon>Eukaryota</taxon>
        <taxon>Metazoa</taxon>
        <taxon>Spiralia</taxon>
        <taxon>Gnathifera</taxon>
        <taxon>Rotifera</taxon>
        <taxon>Eurotatoria</taxon>
        <taxon>Bdelloidea</taxon>
        <taxon>Adinetida</taxon>
        <taxon>Adinetidae</taxon>
        <taxon>Adineta</taxon>
    </lineage>
</organism>
<dbReference type="PROSITE" id="PS50076">
    <property type="entry name" value="DNAJ_2"/>
    <property type="match status" value="1"/>
</dbReference>
<evidence type="ECO:0000313" key="4">
    <source>
        <dbReference type="Proteomes" id="UP000663868"/>
    </source>
</evidence>
<evidence type="ECO:0000259" key="1">
    <source>
        <dbReference type="PROSITE" id="PS50076"/>
    </source>
</evidence>
<accession>A0A819QBN7</accession>
<evidence type="ECO:0000313" key="2">
    <source>
        <dbReference type="EMBL" id="CAF1459730.1"/>
    </source>
</evidence>
<dbReference type="Proteomes" id="UP000663868">
    <property type="component" value="Unassembled WGS sequence"/>
</dbReference>
<dbReference type="Proteomes" id="UP000663860">
    <property type="component" value="Unassembled WGS sequence"/>
</dbReference>
<evidence type="ECO:0000313" key="3">
    <source>
        <dbReference type="EMBL" id="CAF4028997.1"/>
    </source>
</evidence>
<dbReference type="InterPro" id="IPR036869">
    <property type="entry name" value="J_dom_sf"/>
</dbReference>
<dbReference type="EMBL" id="CAJOBB010003240">
    <property type="protein sequence ID" value="CAF4028997.1"/>
    <property type="molecule type" value="Genomic_DNA"/>
</dbReference>
<comment type="caution">
    <text evidence="3">The sequence shown here is derived from an EMBL/GenBank/DDBJ whole genome shotgun (WGS) entry which is preliminary data.</text>
</comment>
<dbReference type="SUPFAM" id="SSF46565">
    <property type="entry name" value="Chaperone J-domain"/>
    <property type="match status" value="1"/>
</dbReference>
<dbReference type="Pfam" id="PF00226">
    <property type="entry name" value="DnaJ"/>
    <property type="match status" value="1"/>
</dbReference>
<dbReference type="CDD" id="cd06257">
    <property type="entry name" value="DnaJ"/>
    <property type="match status" value="1"/>
</dbReference>
<dbReference type="EMBL" id="CAJNOE010001947">
    <property type="protein sequence ID" value="CAF1459730.1"/>
    <property type="molecule type" value="Genomic_DNA"/>
</dbReference>
<feature type="domain" description="J" evidence="1">
    <location>
        <begin position="128"/>
        <end position="184"/>
    </location>
</feature>